<dbReference type="PANTHER" id="PTHR11085:SF4">
    <property type="entry name" value="NAD-DEPENDENT PROTEIN DEACYLASE"/>
    <property type="match status" value="1"/>
</dbReference>
<dbReference type="EMBL" id="UGPG01000001">
    <property type="protein sequence ID" value="STY44636.1"/>
    <property type="molecule type" value="Genomic_DNA"/>
</dbReference>
<keyword evidence="3" id="KW-0520">NAD</keyword>
<dbReference type="AlphaFoldDB" id="A0A378MGK6"/>
<dbReference type="EC" id="2.3.1.286" evidence="1"/>
<dbReference type="RefSeq" id="WP_003756895.1">
    <property type="nucleotide sequence ID" value="NZ_CABKNG010000001.1"/>
</dbReference>
<evidence type="ECO:0000256" key="1">
    <source>
        <dbReference type="ARBA" id="ARBA00012928"/>
    </source>
</evidence>
<sequence length="229" mass="25546">MIDLKARIAASRSIVILTGAGVSVPSGIPDYRSENGLYADKVSPEYLLSRDCLEREPAKLHHFVISKMYYPDAVPNIIHQKIAALEQEKEVTVITQNIDGLHDQAGSKSILHFHGNLQDVYCERCQLHVPFETYQADYIHQDCGGLLRPNIVLYGEGIDEGVIRASIQKINFADLILIVGTSFQVSPFCNLTEFRNAKAEVVAINKDNLQLPFDFQMIQADAAEIFADL</sequence>
<dbReference type="InterPro" id="IPR050134">
    <property type="entry name" value="NAD-dep_sirtuin_deacylases"/>
</dbReference>
<dbReference type="Pfam" id="PF02146">
    <property type="entry name" value="SIR2"/>
    <property type="match status" value="1"/>
</dbReference>
<dbReference type="GO" id="GO:0016787">
    <property type="term" value="F:hydrolase activity"/>
    <property type="evidence" value="ECO:0007669"/>
    <property type="project" value="UniProtKB-KW"/>
</dbReference>
<evidence type="ECO:0000256" key="3">
    <source>
        <dbReference type="ARBA" id="ARBA00023027"/>
    </source>
</evidence>
<dbReference type="PANTHER" id="PTHR11085">
    <property type="entry name" value="NAD-DEPENDENT PROTEIN DEACYLASE SIRTUIN-5, MITOCHONDRIAL-RELATED"/>
    <property type="match status" value="1"/>
</dbReference>
<dbReference type="GO" id="GO:0070403">
    <property type="term" value="F:NAD+ binding"/>
    <property type="evidence" value="ECO:0007669"/>
    <property type="project" value="InterPro"/>
</dbReference>
<comment type="caution">
    <text evidence="4">Lacks conserved residue(s) required for the propagation of feature annotation.</text>
</comment>
<accession>A0A378MGK6</accession>
<dbReference type="Gene3D" id="3.30.1600.10">
    <property type="entry name" value="SIR2/SIRT2 'Small Domain"/>
    <property type="match status" value="1"/>
</dbReference>
<feature type="domain" description="Deacetylase sirtuin-type" evidence="5">
    <location>
        <begin position="1"/>
        <end position="229"/>
    </location>
</feature>
<evidence type="ECO:0000313" key="7">
    <source>
        <dbReference type="Proteomes" id="UP000254879"/>
    </source>
</evidence>
<dbReference type="InterPro" id="IPR029035">
    <property type="entry name" value="DHS-like_NAD/FAD-binding_dom"/>
</dbReference>
<proteinExistence type="predicted"/>
<dbReference type="InterPro" id="IPR003000">
    <property type="entry name" value="Sirtuin"/>
</dbReference>
<gene>
    <name evidence="6" type="primary">cobB</name>
    <name evidence="6" type="ORF">NCTC10815_01988</name>
</gene>
<protein>
    <recommendedName>
        <fullName evidence="1">protein acetyllysine N-acetyltransferase</fullName>
        <ecNumber evidence="1">2.3.1.286</ecNumber>
    </recommendedName>
</protein>
<dbReference type="GO" id="GO:0017136">
    <property type="term" value="F:histone deacetylase activity, NAD-dependent"/>
    <property type="evidence" value="ECO:0007669"/>
    <property type="project" value="TreeGrafter"/>
</dbReference>
<keyword evidence="2" id="KW-0808">Transferase</keyword>
<evidence type="ECO:0000313" key="6">
    <source>
        <dbReference type="EMBL" id="STY44636.1"/>
    </source>
</evidence>
<dbReference type="PROSITE" id="PS50305">
    <property type="entry name" value="SIRTUIN"/>
    <property type="match status" value="1"/>
</dbReference>
<dbReference type="Proteomes" id="UP000254879">
    <property type="component" value="Unassembled WGS sequence"/>
</dbReference>
<evidence type="ECO:0000256" key="2">
    <source>
        <dbReference type="ARBA" id="ARBA00022679"/>
    </source>
</evidence>
<evidence type="ECO:0000259" key="5">
    <source>
        <dbReference type="PROSITE" id="PS50305"/>
    </source>
</evidence>
<dbReference type="NCBIfam" id="NF001752">
    <property type="entry name" value="PRK00481.1-1"/>
    <property type="match status" value="1"/>
</dbReference>
<organism evidence="6 7">
    <name type="scientific">Listeria grayi</name>
    <name type="common">Listeria murrayi</name>
    <dbReference type="NCBI Taxonomy" id="1641"/>
    <lineage>
        <taxon>Bacteria</taxon>
        <taxon>Bacillati</taxon>
        <taxon>Bacillota</taxon>
        <taxon>Bacilli</taxon>
        <taxon>Bacillales</taxon>
        <taxon>Listeriaceae</taxon>
        <taxon>Listeria</taxon>
    </lineage>
</organism>
<name>A0A378MGK6_LISGR</name>
<dbReference type="InterPro" id="IPR026591">
    <property type="entry name" value="Sirtuin_cat_small_dom_sf"/>
</dbReference>
<dbReference type="SUPFAM" id="SSF52467">
    <property type="entry name" value="DHS-like NAD/FAD-binding domain"/>
    <property type="match status" value="1"/>
</dbReference>
<keyword evidence="6" id="KW-0378">Hydrolase</keyword>
<dbReference type="Gene3D" id="3.40.50.1220">
    <property type="entry name" value="TPP-binding domain"/>
    <property type="match status" value="1"/>
</dbReference>
<evidence type="ECO:0000256" key="4">
    <source>
        <dbReference type="PROSITE-ProRule" id="PRU00236"/>
    </source>
</evidence>
<reference evidence="6 7" key="1">
    <citation type="submission" date="2018-06" db="EMBL/GenBank/DDBJ databases">
        <authorList>
            <consortium name="Pathogen Informatics"/>
            <person name="Doyle S."/>
        </authorList>
    </citation>
    <scope>NUCLEOTIDE SEQUENCE [LARGE SCALE GENOMIC DNA]</scope>
    <source>
        <strain evidence="7">NCTC 10815</strain>
    </source>
</reference>
<dbReference type="InterPro" id="IPR026590">
    <property type="entry name" value="Ssirtuin_cat_dom"/>
</dbReference>